<dbReference type="GeneID" id="9586642"/>
<feature type="domain" description="NmrA-like" evidence="3">
    <location>
        <begin position="6"/>
        <end position="244"/>
    </location>
</feature>
<dbReference type="Proteomes" id="UP000007431">
    <property type="component" value="Unassembled WGS sequence"/>
</dbReference>
<dbReference type="HOGENOM" id="CLU_007383_8_2_1"/>
<dbReference type="KEGG" id="scm:SCHCO_02570671"/>
<dbReference type="Gene3D" id="3.90.25.10">
    <property type="entry name" value="UDP-galactose 4-epimerase, domain 1"/>
    <property type="match status" value="1"/>
</dbReference>
<evidence type="ECO:0000313" key="4">
    <source>
        <dbReference type="EMBL" id="EFI99772.1"/>
    </source>
</evidence>
<protein>
    <recommendedName>
        <fullName evidence="3">NmrA-like domain-containing protein</fullName>
    </recommendedName>
</protein>
<dbReference type="InterPro" id="IPR008030">
    <property type="entry name" value="NmrA-like"/>
</dbReference>
<sequence length="308" mass="33253">MSRIATVFLATGVQGTSAVQALIKDGTFKSRAVTRNANSDAARALAALGAEVVEATYDDKEAIKRAVTGAECVFLVTMPSQGGVPELTQGTNIIDASKEAGVKFIAFSTLPSLKEISGGKYPHALHFDNKALIQKYLENSGIACASICPGGFLENLTRGLLGCPFEEKEDKYIFNTREPEGCKLVQTWTGRDMGLAVTALFTQYEARRAEIDHQTFVLGCQRATTEETAAELAKGLGKPVEVKRLGKMGIPPVDDMWAATAEFDWFPGVDVPDKRLEALGVKVGSIEEFARTVLKNAPKSVTSEVFRR</sequence>
<dbReference type="InterPro" id="IPR036291">
    <property type="entry name" value="NAD(P)-bd_dom_sf"/>
</dbReference>
<keyword evidence="5" id="KW-1185">Reference proteome</keyword>
<proteinExistence type="inferred from homology"/>
<dbReference type="Pfam" id="PF05368">
    <property type="entry name" value="NmrA"/>
    <property type="match status" value="1"/>
</dbReference>
<dbReference type="InterPro" id="IPR051164">
    <property type="entry name" value="NmrA-like_oxidored"/>
</dbReference>
<organism evidence="5">
    <name type="scientific">Schizophyllum commune (strain H4-8 / FGSC 9210)</name>
    <name type="common">Split gill fungus</name>
    <dbReference type="NCBI Taxonomy" id="578458"/>
    <lineage>
        <taxon>Eukaryota</taxon>
        <taxon>Fungi</taxon>
        <taxon>Dikarya</taxon>
        <taxon>Basidiomycota</taxon>
        <taxon>Agaricomycotina</taxon>
        <taxon>Agaricomycetes</taxon>
        <taxon>Agaricomycetidae</taxon>
        <taxon>Agaricales</taxon>
        <taxon>Schizophyllaceae</taxon>
        <taxon>Schizophyllum</taxon>
    </lineage>
</organism>
<evidence type="ECO:0000256" key="1">
    <source>
        <dbReference type="ARBA" id="ARBA00006328"/>
    </source>
</evidence>
<dbReference type="EMBL" id="GL377304">
    <property type="protein sequence ID" value="EFI99772.1"/>
    <property type="molecule type" value="Genomic_DNA"/>
</dbReference>
<dbReference type="PANTHER" id="PTHR42748:SF7">
    <property type="entry name" value="NMRA LIKE REDOX SENSOR 1-RELATED"/>
    <property type="match status" value="1"/>
</dbReference>
<keyword evidence="2" id="KW-0521">NADP</keyword>
<dbReference type="GO" id="GO:0005634">
    <property type="term" value="C:nucleus"/>
    <property type="evidence" value="ECO:0007669"/>
    <property type="project" value="TreeGrafter"/>
</dbReference>
<name>D8PY20_SCHCM</name>
<evidence type="ECO:0000256" key="2">
    <source>
        <dbReference type="ARBA" id="ARBA00022857"/>
    </source>
</evidence>
<evidence type="ECO:0000313" key="5">
    <source>
        <dbReference type="Proteomes" id="UP000007431"/>
    </source>
</evidence>
<dbReference type="Gene3D" id="3.40.50.720">
    <property type="entry name" value="NAD(P)-binding Rossmann-like Domain"/>
    <property type="match status" value="1"/>
</dbReference>
<accession>D8PY20</accession>
<dbReference type="eggNOG" id="ENOG502QQEA">
    <property type="taxonomic scope" value="Eukaryota"/>
</dbReference>
<dbReference type="AlphaFoldDB" id="D8PY20"/>
<gene>
    <name evidence="4" type="ORF">SCHCODRAFT_233748</name>
</gene>
<comment type="similarity">
    <text evidence="1">Belongs to the NmrA-type oxidoreductase family.</text>
</comment>
<evidence type="ECO:0000259" key="3">
    <source>
        <dbReference type="Pfam" id="PF05368"/>
    </source>
</evidence>
<dbReference type="OrthoDB" id="2892082at2759"/>
<dbReference type="PANTHER" id="PTHR42748">
    <property type="entry name" value="NITROGEN METABOLITE REPRESSION PROTEIN NMRA FAMILY MEMBER"/>
    <property type="match status" value="1"/>
</dbReference>
<dbReference type="InParanoid" id="D8PY20"/>
<dbReference type="OMA" id="HAFKGAY"/>
<dbReference type="RefSeq" id="XP_003034675.1">
    <property type="nucleotide sequence ID" value="XM_003034629.1"/>
</dbReference>
<dbReference type="VEuPathDB" id="FungiDB:SCHCODRAFT_02570671"/>
<reference evidence="4 5" key="1">
    <citation type="journal article" date="2010" name="Nat. Biotechnol.">
        <title>Genome sequence of the model mushroom Schizophyllum commune.</title>
        <authorList>
            <person name="Ohm R.A."/>
            <person name="de Jong J.F."/>
            <person name="Lugones L.G."/>
            <person name="Aerts A."/>
            <person name="Kothe E."/>
            <person name="Stajich J.E."/>
            <person name="de Vries R.P."/>
            <person name="Record E."/>
            <person name="Levasseur A."/>
            <person name="Baker S.E."/>
            <person name="Bartholomew K.A."/>
            <person name="Coutinho P.M."/>
            <person name="Erdmann S."/>
            <person name="Fowler T.J."/>
            <person name="Gathman A.C."/>
            <person name="Lombard V."/>
            <person name="Henrissat B."/>
            <person name="Knabe N."/>
            <person name="Kuees U."/>
            <person name="Lilly W.W."/>
            <person name="Lindquist E."/>
            <person name="Lucas S."/>
            <person name="Magnuson J.K."/>
            <person name="Piumi F."/>
            <person name="Raudaskoski M."/>
            <person name="Salamov A."/>
            <person name="Schmutz J."/>
            <person name="Schwarze F.W.M.R."/>
            <person name="vanKuyk P.A."/>
            <person name="Horton J.S."/>
            <person name="Grigoriev I.V."/>
            <person name="Woesten H.A.B."/>
        </authorList>
    </citation>
    <scope>NUCLEOTIDE SEQUENCE [LARGE SCALE GENOMIC DNA]</scope>
    <source>
        <strain evidence="5">H4-8 / FGSC 9210</strain>
    </source>
</reference>
<dbReference type="STRING" id="578458.D8PY20"/>
<dbReference type="SUPFAM" id="SSF51735">
    <property type="entry name" value="NAD(P)-binding Rossmann-fold domains"/>
    <property type="match status" value="1"/>
</dbReference>